<evidence type="ECO:0000313" key="3">
    <source>
        <dbReference type="Proteomes" id="UP000016511"/>
    </source>
</evidence>
<evidence type="ECO:0000313" key="2">
    <source>
        <dbReference type="EMBL" id="ERI09880.1"/>
    </source>
</evidence>
<keyword evidence="3" id="KW-1185">Reference proteome</keyword>
<dbReference type="EMBL" id="AWSJ01000132">
    <property type="protein sequence ID" value="ERI09880.1"/>
    <property type="molecule type" value="Genomic_DNA"/>
</dbReference>
<keyword evidence="1" id="KW-1133">Transmembrane helix</keyword>
<name>U1X4I4_ANEAE</name>
<dbReference type="STRING" id="649747.HMPREF0083_02049"/>
<evidence type="ECO:0000256" key="1">
    <source>
        <dbReference type="SAM" id="Phobius"/>
    </source>
</evidence>
<sequence length="57" mass="6699">MEMEIYLWAAMFYIVVFIGIISIVGMVVNRSAQGTHERIDQLQQQVRKLEEELKKKS</sequence>
<dbReference type="AlphaFoldDB" id="U1X4I4"/>
<dbReference type="Proteomes" id="UP000016511">
    <property type="component" value="Unassembled WGS sequence"/>
</dbReference>
<dbReference type="PATRIC" id="fig|649747.3.peg.1851"/>
<accession>U1X4I4</accession>
<dbReference type="HOGENOM" id="CLU_2986492_0_0_9"/>
<protein>
    <submittedName>
        <fullName evidence="2">Uncharacterized protein</fullName>
    </submittedName>
</protein>
<feature type="transmembrane region" description="Helical" evidence="1">
    <location>
        <begin position="6"/>
        <end position="28"/>
    </location>
</feature>
<keyword evidence="1" id="KW-0472">Membrane</keyword>
<comment type="caution">
    <text evidence="2">The sequence shown here is derived from an EMBL/GenBank/DDBJ whole genome shotgun (WGS) entry which is preliminary data.</text>
</comment>
<organism evidence="2 3">
    <name type="scientific">Aneurinibacillus aneurinilyticus ATCC 12856</name>
    <dbReference type="NCBI Taxonomy" id="649747"/>
    <lineage>
        <taxon>Bacteria</taxon>
        <taxon>Bacillati</taxon>
        <taxon>Bacillota</taxon>
        <taxon>Bacilli</taxon>
        <taxon>Bacillales</taxon>
        <taxon>Paenibacillaceae</taxon>
        <taxon>Aneurinibacillus group</taxon>
        <taxon>Aneurinibacillus</taxon>
    </lineage>
</organism>
<keyword evidence="1" id="KW-0812">Transmembrane</keyword>
<proteinExistence type="predicted"/>
<gene>
    <name evidence="2" type="ORF">HMPREF0083_02049</name>
</gene>
<reference evidence="2 3" key="1">
    <citation type="submission" date="2013-08" db="EMBL/GenBank/DDBJ databases">
        <authorList>
            <person name="Weinstock G."/>
            <person name="Sodergren E."/>
            <person name="Wylie T."/>
            <person name="Fulton L."/>
            <person name="Fulton R."/>
            <person name="Fronick C."/>
            <person name="O'Laughlin M."/>
            <person name="Godfrey J."/>
            <person name="Miner T."/>
            <person name="Herter B."/>
            <person name="Appelbaum E."/>
            <person name="Cordes M."/>
            <person name="Lek S."/>
            <person name="Wollam A."/>
            <person name="Pepin K.H."/>
            <person name="Palsikar V.B."/>
            <person name="Mitreva M."/>
            <person name="Wilson R.K."/>
        </authorList>
    </citation>
    <scope>NUCLEOTIDE SEQUENCE [LARGE SCALE GENOMIC DNA]</scope>
    <source>
        <strain evidence="2 3">ATCC 12856</strain>
    </source>
</reference>